<evidence type="ECO:0000313" key="1">
    <source>
        <dbReference type="EMBL" id="KAJ1145201.1"/>
    </source>
</evidence>
<keyword evidence="2" id="KW-1185">Reference proteome</keyword>
<comment type="caution">
    <text evidence="1">The sequence shown here is derived from an EMBL/GenBank/DDBJ whole genome shotgun (WGS) entry which is preliminary data.</text>
</comment>
<sequence>MASRTWCQMYAAEAAAMSADILVPRVHLGWPGLDDCPRERKRAAIVLPGPDGGIPRRMEAELERRRGAMMALGAWAV</sequence>
<organism evidence="1 2">
    <name type="scientific">Pleurodeles waltl</name>
    <name type="common">Iberian ribbed newt</name>
    <dbReference type="NCBI Taxonomy" id="8319"/>
    <lineage>
        <taxon>Eukaryota</taxon>
        <taxon>Metazoa</taxon>
        <taxon>Chordata</taxon>
        <taxon>Craniata</taxon>
        <taxon>Vertebrata</taxon>
        <taxon>Euteleostomi</taxon>
        <taxon>Amphibia</taxon>
        <taxon>Batrachia</taxon>
        <taxon>Caudata</taxon>
        <taxon>Salamandroidea</taxon>
        <taxon>Salamandridae</taxon>
        <taxon>Pleurodelinae</taxon>
        <taxon>Pleurodeles</taxon>
    </lineage>
</organism>
<proteinExistence type="predicted"/>
<accession>A0AAV7QXS4</accession>
<dbReference type="EMBL" id="JANPWB010000010">
    <property type="protein sequence ID" value="KAJ1145201.1"/>
    <property type="molecule type" value="Genomic_DNA"/>
</dbReference>
<protein>
    <submittedName>
        <fullName evidence="1">Uncharacterized protein</fullName>
    </submittedName>
</protein>
<name>A0AAV7QXS4_PLEWA</name>
<dbReference type="AlphaFoldDB" id="A0AAV7QXS4"/>
<gene>
    <name evidence="1" type="ORF">NDU88_011492</name>
</gene>
<evidence type="ECO:0000313" key="2">
    <source>
        <dbReference type="Proteomes" id="UP001066276"/>
    </source>
</evidence>
<dbReference type="Proteomes" id="UP001066276">
    <property type="component" value="Chromosome 6"/>
</dbReference>
<reference evidence="1" key="1">
    <citation type="journal article" date="2022" name="bioRxiv">
        <title>Sequencing and chromosome-scale assembly of the giantPleurodeles waltlgenome.</title>
        <authorList>
            <person name="Brown T."/>
            <person name="Elewa A."/>
            <person name="Iarovenko S."/>
            <person name="Subramanian E."/>
            <person name="Araus A.J."/>
            <person name="Petzold A."/>
            <person name="Susuki M."/>
            <person name="Suzuki K.-i.T."/>
            <person name="Hayashi T."/>
            <person name="Toyoda A."/>
            <person name="Oliveira C."/>
            <person name="Osipova E."/>
            <person name="Leigh N.D."/>
            <person name="Simon A."/>
            <person name="Yun M.H."/>
        </authorList>
    </citation>
    <scope>NUCLEOTIDE SEQUENCE</scope>
    <source>
        <strain evidence="1">20211129_DDA</strain>
        <tissue evidence="1">Liver</tissue>
    </source>
</reference>